<keyword evidence="4" id="KW-1185">Reference proteome</keyword>
<dbReference type="InterPro" id="IPR011990">
    <property type="entry name" value="TPR-like_helical_dom_sf"/>
</dbReference>
<evidence type="ECO:0000313" key="3">
    <source>
        <dbReference type="EMBL" id="PWK26544.1"/>
    </source>
</evidence>
<gene>
    <name evidence="3" type="ORF">LV89_02392</name>
</gene>
<evidence type="ECO:0000256" key="2">
    <source>
        <dbReference type="SAM" id="MobiDB-lite"/>
    </source>
</evidence>
<dbReference type="OrthoDB" id="597471at2"/>
<dbReference type="SUPFAM" id="SSF48452">
    <property type="entry name" value="TPR-like"/>
    <property type="match status" value="1"/>
</dbReference>
<dbReference type="Proteomes" id="UP000245489">
    <property type="component" value="Unassembled WGS sequence"/>
</dbReference>
<dbReference type="AlphaFoldDB" id="A0A316E7V4"/>
<dbReference type="Gene3D" id="1.25.40.10">
    <property type="entry name" value="Tetratricopeptide repeat domain"/>
    <property type="match status" value="1"/>
</dbReference>
<sequence>MEAQKAFLKGDFQEASLQYQLLGKQSFFTPSEVTLNFAHSLFEQKDTLAARKKYAQLVSLKEPNLASTTYSQLGIIFCYERDTVRALALFKEALILRPDNDIARYNYELLKKQYHAEKNKQEEKPKADKKPQNPPPNQQQQNSEVAEDNSQKELLKTLKNYGLTLEKAKTILDGMKNDEIQYIQKRNNLVKSRESRITQNW</sequence>
<dbReference type="InterPro" id="IPR019734">
    <property type="entry name" value="TPR_rpt"/>
</dbReference>
<comment type="caution">
    <text evidence="3">The sequence shown here is derived from an EMBL/GenBank/DDBJ whole genome shotgun (WGS) entry which is preliminary data.</text>
</comment>
<evidence type="ECO:0000313" key="4">
    <source>
        <dbReference type="Proteomes" id="UP000245489"/>
    </source>
</evidence>
<dbReference type="EMBL" id="QGGO01000011">
    <property type="protein sequence ID" value="PWK26544.1"/>
    <property type="molecule type" value="Genomic_DNA"/>
</dbReference>
<feature type="repeat" description="TPR" evidence="1">
    <location>
        <begin position="67"/>
        <end position="100"/>
    </location>
</feature>
<evidence type="ECO:0000256" key="1">
    <source>
        <dbReference type="PROSITE-ProRule" id="PRU00339"/>
    </source>
</evidence>
<keyword evidence="1" id="KW-0802">TPR repeat</keyword>
<feature type="compositionally biased region" description="Basic and acidic residues" evidence="2">
    <location>
        <begin position="117"/>
        <end position="131"/>
    </location>
</feature>
<organism evidence="3 4">
    <name type="scientific">Arcicella aurantiaca</name>
    <dbReference type="NCBI Taxonomy" id="591202"/>
    <lineage>
        <taxon>Bacteria</taxon>
        <taxon>Pseudomonadati</taxon>
        <taxon>Bacteroidota</taxon>
        <taxon>Cytophagia</taxon>
        <taxon>Cytophagales</taxon>
        <taxon>Flectobacillaceae</taxon>
        <taxon>Arcicella</taxon>
    </lineage>
</organism>
<name>A0A316E7V4_9BACT</name>
<accession>A0A316E7V4</accession>
<dbReference type="PROSITE" id="PS50005">
    <property type="entry name" value="TPR"/>
    <property type="match status" value="1"/>
</dbReference>
<reference evidence="3 4" key="1">
    <citation type="submission" date="2018-05" db="EMBL/GenBank/DDBJ databases">
        <title>Genomic Encyclopedia of Archaeal and Bacterial Type Strains, Phase II (KMG-II): from individual species to whole genera.</title>
        <authorList>
            <person name="Goeker M."/>
        </authorList>
    </citation>
    <scope>NUCLEOTIDE SEQUENCE [LARGE SCALE GENOMIC DNA]</scope>
    <source>
        <strain evidence="3 4">DSM 22214</strain>
    </source>
</reference>
<proteinExistence type="predicted"/>
<protein>
    <submittedName>
        <fullName evidence="3">Uncharacterized protein</fullName>
    </submittedName>
</protein>
<dbReference type="RefSeq" id="WP_109743122.1">
    <property type="nucleotide sequence ID" value="NZ_QGGO01000011.1"/>
</dbReference>
<feature type="region of interest" description="Disordered" evidence="2">
    <location>
        <begin position="117"/>
        <end position="151"/>
    </location>
</feature>